<feature type="compositionally biased region" description="Low complexity" evidence="1">
    <location>
        <begin position="89"/>
        <end position="99"/>
    </location>
</feature>
<feature type="region of interest" description="Disordered" evidence="1">
    <location>
        <begin position="89"/>
        <end position="256"/>
    </location>
</feature>
<proteinExistence type="predicted"/>
<feature type="compositionally biased region" description="Low complexity" evidence="1">
    <location>
        <begin position="154"/>
        <end position="183"/>
    </location>
</feature>
<dbReference type="AlphaFoldDB" id="A0A453LZB3"/>
<evidence type="ECO:0000313" key="3">
    <source>
        <dbReference type="Proteomes" id="UP000015105"/>
    </source>
</evidence>
<reference evidence="2" key="3">
    <citation type="journal article" date="2017" name="Nature">
        <title>Genome sequence of the progenitor of the wheat D genome Aegilops tauschii.</title>
        <authorList>
            <person name="Luo M.C."/>
            <person name="Gu Y.Q."/>
            <person name="Puiu D."/>
            <person name="Wang H."/>
            <person name="Twardziok S.O."/>
            <person name="Deal K.R."/>
            <person name="Huo N."/>
            <person name="Zhu T."/>
            <person name="Wang L."/>
            <person name="Wang Y."/>
            <person name="McGuire P.E."/>
            <person name="Liu S."/>
            <person name="Long H."/>
            <person name="Ramasamy R.K."/>
            <person name="Rodriguez J.C."/>
            <person name="Van S.L."/>
            <person name="Yuan L."/>
            <person name="Wang Z."/>
            <person name="Xia Z."/>
            <person name="Xiao L."/>
            <person name="Anderson O.D."/>
            <person name="Ouyang S."/>
            <person name="Liang Y."/>
            <person name="Zimin A.V."/>
            <person name="Pertea G."/>
            <person name="Qi P."/>
            <person name="Bennetzen J.L."/>
            <person name="Dai X."/>
            <person name="Dawson M.W."/>
            <person name="Muller H.G."/>
            <person name="Kugler K."/>
            <person name="Rivarola-Duarte L."/>
            <person name="Spannagl M."/>
            <person name="Mayer K.F.X."/>
            <person name="Lu F.H."/>
            <person name="Bevan M.W."/>
            <person name="Leroy P."/>
            <person name="Li P."/>
            <person name="You F.M."/>
            <person name="Sun Q."/>
            <person name="Liu Z."/>
            <person name="Lyons E."/>
            <person name="Wicker T."/>
            <person name="Salzberg S.L."/>
            <person name="Devos K.M."/>
            <person name="Dvorak J."/>
        </authorList>
    </citation>
    <scope>NUCLEOTIDE SEQUENCE [LARGE SCALE GENOMIC DNA]</scope>
    <source>
        <strain evidence="2">cv. AL8/78</strain>
    </source>
</reference>
<reference evidence="2" key="4">
    <citation type="submission" date="2019-03" db="UniProtKB">
        <authorList>
            <consortium name="EnsemblPlants"/>
        </authorList>
    </citation>
    <scope>IDENTIFICATION</scope>
</reference>
<feature type="compositionally biased region" description="Low complexity" evidence="1">
    <location>
        <begin position="108"/>
        <end position="130"/>
    </location>
</feature>
<feature type="compositionally biased region" description="Gly residues" evidence="1">
    <location>
        <begin position="215"/>
        <end position="224"/>
    </location>
</feature>
<organism evidence="2 3">
    <name type="scientific">Aegilops tauschii subsp. strangulata</name>
    <name type="common">Goatgrass</name>
    <dbReference type="NCBI Taxonomy" id="200361"/>
    <lineage>
        <taxon>Eukaryota</taxon>
        <taxon>Viridiplantae</taxon>
        <taxon>Streptophyta</taxon>
        <taxon>Embryophyta</taxon>
        <taxon>Tracheophyta</taxon>
        <taxon>Spermatophyta</taxon>
        <taxon>Magnoliopsida</taxon>
        <taxon>Liliopsida</taxon>
        <taxon>Poales</taxon>
        <taxon>Poaceae</taxon>
        <taxon>BOP clade</taxon>
        <taxon>Pooideae</taxon>
        <taxon>Triticodae</taxon>
        <taxon>Triticeae</taxon>
        <taxon>Triticinae</taxon>
        <taxon>Aegilops</taxon>
    </lineage>
</organism>
<evidence type="ECO:0000313" key="2">
    <source>
        <dbReference type="EnsemblPlants" id="AET5Gv20977800.3"/>
    </source>
</evidence>
<dbReference type="Proteomes" id="UP000015105">
    <property type="component" value="Chromosome 5D"/>
</dbReference>
<name>A0A453LZB3_AEGTS</name>
<reference evidence="2" key="5">
    <citation type="journal article" date="2021" name="G3 (Bethesda)">
        <title>Aegilops tauschii genome assembly Aet v5.0 features greater sequence contiguity and improved annotation.</title>
        <authorList>
            <person name="Wang L."/>
            <person name="Zhu T."/>
            <person name="Rodriguez J.C."/>
            <person name="Deal K.R."/>
            <person name="Dubcovsky J."/>
            <person name="McGuire P.E."/>
            <person name="Lux T."/>
            <person name="Spannagl M."/>
            <person name="Mayer K.F.X."/>
            <person name="Baldrich P."/>
            <person name="Meyers B.C."/>
            <person name="Huo N."/>
            <person name="Gu Y.Q."/>
            <person name="Zhou H."/>
            <person name="Devos K.M."/>
            <person name="Bennetzen J.L."/>
            <person name="Unver T."/>
            <person name="Budak H."/>
            <person name="Gulick P.J."/>
            <person name="Galiba G."/>
            <person name="Kalapos B."/>
            <person name="Nelson D.R."/>
            <person name="Li P."/>
            <person name="You F.M."/>
            <person name="Luo M.C."/>
            <person name="Dvorak J."/>
        </authorList>
    </citation>
    <scope>NUCLEOTIDE SEQUENCE [LARGE SCALE GENOMIC DNA]</scope>
    <source>
        <strain evidence="2">cv. AL8/78</strain>
    </source>
</reference>
<accession>A0A453LZB3</accession>
<feature type="compositionally biased region" description="Basic residues" evidence="1">
    <location>
        <begin position="204"/>
        <end position="213"/>
    </location>
</feature>
<keyword evidence="3" id="KW-1185">Reference proteome</keyword>
<reference evidence="3" key="1">
    <citation type="journal article" date="2014" name="Science">
        <title>Ancient hybridizations among the ancestral genomes of bread wheat.</title>
        <authorList>
            <consortium name="International Wheat Genome Sequencing Consortium,"/>
            <person name="Marcussen T."/>
            <person name="Sandve S.R."/>
            <person name="Heier L."/>
            <person name="Spannagl M."/>
            <person name="Pfeifer M."/>
            <person name="Jakobsen K.S."/>
            <person name="Wulff B.B."/>
            <person name="Steuernagel B."/>
            <person name="Mayer K.F."/>
            <person name="Olsen O.A."/>
        </authorList>
    </citation>
    <scope>NUCLEOTIDE SEQUENCE [LARGE SCALE GENOMIC DNA]</scope>
    <source>
        <strain evidence="3">cv. AL8/78</strain>
    </source>
</reference>
<dbReference type="EnsemblPlants" id="AET5Gv20977800.3">
    <property type="protein sequence ID" value="AET5Gv20977800.3"/>
    <property type="gene ID" value="AET5Gv20977800"/>
</dbReference>
<evidence type="ECO:0000256" key="1">
    <source>
        <dbReference type="SAM" id="MobiDB-lite"/>
    </source>
</evidence>
<feature type="compositionally biased region" description="Basic residues" evidence="1">
    <location>
        <begin position="141"/>
        <end position="153"/>
    </location>
</feature>
<sequence length="256" mass="26613">MDGNGRSAASHKKPLVADNDLVELLWHNGAVVAQPQTHPRPAPSGLAGGGGETAAWFQDDVDALGNDVYAQLWNSIAVGAAPEVACAALPGPSSPTLPRRSCRRRRCGAASPPAGPGATSAPPSAAATWSRRCRRGTERRRAPRRRRRGRAGRARATAAPAPRRPAGPGATSGAPACRARAAAMPTRGRGGAKTTPIAAARMWSVRRPRRPNRRGGTGRSGGAGQLRFITSQRGGEGTGSTKRCGRCKNSYPTATR</sequence>
<reference evidence="3" key="2">
    <citation type="journal article" date="2017" name="Nat. Plants">
        <title>The Aegilops tauschii genome reveals multiple impacts of transposons.</title>
        <authorList>
            <person name="Zhao G."/>
            <person name="Zou C."/>
            <person name="Li K."/>
            <person name="Wang K."/>
            <person name="Li T."/>
            <person name="Gao L."/>
            <person name="Zhang X."/>
            <person name="Wang H."/>
            <person name="Yang Z."/>
            <person name="Liu X."/>
            <person name="Jiang W."/>
            <person name="Mao L."/>
            <person name="Kong X."/>
            <person name="Jiao Y."/>
            <person name="Jia J."/>
        </authorList>
    </citation>
    <scope>NUCLEOTIDE SEQUENCE [LARGE SCALE GENOMIC DNA]</scope>
    <source>
        <strain evidence="3">cv. AL8/78</strain>
    </source>
</reference>
<protein>
    <submittedName>
        <fullName evidence="2">Uncharacterized protein</fullName>
    </submittedName>
</protein>
<dbReference type="Gramene" id="AET5Gv20977800.3">
    <property type="protein sequence ID" value="AET5Gv20977800.3"/>
    <property type="gene ID" value="AET5Gv20977800"/>
</dbReference>